<evidence type="ECO:0000313" key="2">
    <source>
        <dbReference type="Proteomes" id="UP000249748"/>
    </source>
</evidence>
<proteinExistence type="predicted"/>
<protein>
    <submittedName>
        <fullName evidence="1">Uncharacterized protein</fullName>
    </submittedName>
</protein>
<sequence>MGKKGGMMKLKREKERGKRGAKRRKLIYLSGLDFSMVFVVMGLGTGDSGSCSCFCLLWLSLRVPYLYLL</sequence>
<accession>A0ACD1IVJ5</accession>
<reference evidence="1" key="1">
    <citation type="submission" date="2018-02" db="EMBL/GenBank/DDBJ databases">
        <title>The genomes of Aspergillus section Nigri reveals drivers in fungal speciation.</title>
        <authorList>
            <consortium name="DOE Joint Genome Institute"/>
            <person name="Vesth T.C."/>
            <person name="Nybo J."/>
            <person name="Theobald S."/>
            <person name="Brandl J."/>
            <person name="Frisvad J.C."/>
            <person name="Nielsen K.F."/>
            <person name="Lyhne E.K."/>
            <person name="Kogle M.E."/>
            <person name="Kuo A."/>
            <person name="Riley R."/>
            <person name="Clum A."/>
            <person name="Nolan M."/>
            <person name="Lipzen A."/>
            <person name="Salamov A."/>
            <person name="Henrissat B."/>
            <person name="Wiebenga A."/>
            <person name="De vries R.P."/>
            <person name="Grigoriev I.V."/>
            <person name="Mortensen U.H."/>
            <person name="Andersen M.R."/>
            <person name="Baker S.E."/>
        </authorList>
    </citation>
    <scope>NUCLEOTIDE SEQUENCE</scope>
    <source>
        <strain evidence="1">CBS 115574</strain>
    </source>
</reference>
<evidence type="ECO:0000313" key="1">
    <source>
        <dbReference type="EMBL" id="RAK94660.1"/>
    </source>
</evidence>
<organism evidence="1 2">
    <name type="scientific">Aspergillus costaricaensis CBS 115574</name>
    <dbReference type="NCBI Taxonomy" id="1448317"/>
    <lineage>
        <taxon>Eukaryota</taxon>
        <taxon>Fungi</taxon>
        <taxon>Dikarya</taxon>
        <taxon>Ascomycota</taxon>
        <taxon>Pezizomycotina</taxon>
        <taxon>Eurotiomycetes</taxon>
        <taxon>Eurotiomycetidae</taxon>
        <taxon>Eurotiales</taxon>
        <taxon>Aspergillaceae</taxon>
        <taxon>Aspergillus</taxon>
        <taxon>Aspergillus subgen. Circumdati</taxon>
    </lineage>
</organism>
<name>A0ACD1IVJ5_9EURO</name>
<keyword evidence="2" id="KW-1185">Reference proteome</keyword>
<dbReference type="Proteomes" id="UP000249748">
    <property type="component" value="Unassembled WGS sequence"/>
</dbReference>
<dbReference type="EMBL" id="KZ824535">
    <property type="protein sequence ID" value="RAK94660.1"/>
    <property type="molecule type" value="Genomic_DNA"/>
</dbReference>
<gene>
    <name evidence="1" type="ORF">BO79DRAFT_4549</name>
</gene>